<sequence length="363" mass="42308">MGRYKCAYNCENSSDSDGKFPLYNPRRLKKWLANMKWKDWTPTRFSVLCSSHFEEQCIDRTGKCVKLRDDAVPTIFLTSDTQKRKVCVWLLSIKHHLPHMVEQIVFEQDSKMFCIIFALFFFFIVSLSGFMFRDKDPTNPDRWRIIVDEGLMKIDSFPHFFHGDYCVPQVSCIIYIFTKPWEWLGLDIRGPLPKTLNEHKYILTVTDYFSKWVEAVPMQSCLPSVVAKHIVDIIAHFGYPIRILSRLPHDIVQKVNKELKDQLKVTVALVIYHQQTGTADLITQQLIDRMVGDLITEHAADWDVYLPAKVFSLCFKEHSKTKERPFSILCCKGVEPVQSPRGLNVSADLEYLNFDIIYFCINC</sequence>
<dbReference type="GO" id="GO:0015074">
    <property type="term" value="P:DNA integration"/>
    <property type="evidence" value="ECO:0007669"/>
    <property type="project" value="InterPro"/>
</dbReference>
<evidence type="ECO:0000256" key="2">
    <source>
        <dbReference type="ARBA" id="ARBA00022771"/>
    </source>
</evidence>
<keyword evidence="1" id="KW-0479">Metal-binding</keyword>
<evidence type="ECO:0000256" key="3">
    <source>
        <dbReference type="ARBA" id="ARBA00022833"/>
    </source>
</evidence>
<dbReference type="GeneTree" id="ENSGT00940000166194"/>
<dbReference type="InterPro" id="IPR001584">
    <property type="entry name" value="Integrase_cat-core"/>
</dbReference>
<dbReference type="InParanoid" id="A0A671YCQ3"/>
<accession>A0A671YCQ3</accession>
<dbReference type="Ensembl" id="ENSSAUT00010063130.1">
    <property type="protein sequence ID" value="ENSSAUP00010060193.1"/>
    <property type="gene ID" value="ENSSAUG00010024415.1"/>
</dbReference>
<dbReference type="Pfam" id="PF05485">
    <property type="entry name" value="THAP"/>
    <property type="match status" value="1"/>
</dbReference>
<dbReference type="SUPFAM" id="SSF53098">
    <property type="entry name" value="Ribonuclease H-like"/>
    <property type="match status" value="1"/>
</dbReference>
<dbReference type="InterPro" id="IPR052224">
    <property type="entry name" value="THAP_domain_protein"/>
</dbReference>
<dbReference type="OMA" id="RTDGNPD"/>
<dbReference type="InterPro" id="IPR006612">
    <property type="entry name" value="THAP_Znf"/>
</dbReference>
<keyword evidence="6" id="KW-0472">Membrane</keyword>
<evidence type="ECO:0000256" key="4">
    <source>
        <dbReference type="ARBA" id="ARBA00023125"/>
    </source>
</evidence>
<dbReference type="PROSITE" id="PS50950">
    <property type="entry name" value="ZF_THAP"/>
    <property type="match status" value="1"/>
</dbReference>
<dbReference type="AlphaFoldDB" id="A0A671YCQ3"/>
<dbReference type="SMART" id="SM00980">
    <property type="entry name" value="THAP"/>
    <property type="match status" value="1"/>
</dbReference>
<dbReference type="PANTHER" id="PTHR46927">
    <property type="entry name" value="AGAP005574-PA"/>
    <property type="match status" value="1"/>
</dbReference>
<proteinExistence type="predicted"/>
<evidence type="ECO:0000259" key="8">
    <source>
        <dbReference type="PROSITE" id="PS50994"/>
    </source>
</evidence>
<evidence type="ECO:0000313" key="9">
    <source>
        <dbReference type="Ensembl" id="ENSSAUP00010060193.1"/>
    </source>
</evidence>
<keyword evidence="6" id="KW-0812">Transmembrane</keyword>
<feature type="transmembrane region" description="Helical" evidence="6">
    <location>
        <begin position="112"/>
        <end position="132"/>
    </location>
</feature>
<evidence type="ECO:0000256" key="6">
    <source>
        <dbReference type="SAM" id="Phobius"/>
    </source>
</evidence>
<reference evidence="9" key="1">
    <citation type="submission" date="2021-04" db="EMBL/GenBank/DDBJ databases">
        <authorList>
            <consortium name="Wellcome Sanger Institute Data Sharing"/>
        </authorList>
    </citation>
    <scope>NUCLEOTIDE SEQUENCE [LARGE SCALE GENOMIC DNA]</scope>
</reference>
<evidence type="ECO:0000259" key="7">
    <source>
        <dbReference type="PROSITE" id="PS50950"/>
    </source>
</evidence>
<dbReference type="InterPro" id="IPR012337">
    <property type="entry name" value="RNaseH-like_sf"/>
</dbReference>
<evidence type="ECO:0000256" key="5">
    <source>
        <dbReference type="PROSITE-ProRule" id="PRU00309"/>
    </source>
</evidence>
<dbReference type="GO" id="GO:0008270">
    <property type="term" value="F:zinc ion binding"/>
    <property type="evidence" value="ECO:0007669"/>
    <property type="project" value="UniProtKB-KW"/>
</dbReference>
<dbReference type="GO" id="GO:0003677">
    <property type="term" value="F:DNA binding"/>
    <property type="evidence" value="ECO:0007669"/>
    <property type="project" value="UniProtKB-UniRule"/>
</dbReference>
<dbReference type="Proteomes" id="UP000472265">
    <property type="component" value="Chromosome 23"/>
</dbReference>
<dbReference type="Gene3D" id="3.30.420.10">
    <property type="entry name" value="Ribonuclease H-like superfamily/Ribonuclease H"/>
    <property type="match status" value="1"/>
</dbReference>
<keyword evidence="4 5" id="KW-0238">DNA-binding</keyword>
<protein>
    <submittedName>
        <fullName evidence="9">Zgc:163143</fullName>
    </submittedName>
</protein>
<organism evidence="9 10">
    <name type="scientific">Sparus aurata</name>
    <name type="common">Gilthead sea bream</name>
    <dbReference type="NCBI Taxonomy" id="8175"/>
    <lineage>
        <taxon>Eukaryota</taxon>
        <taxon>Metazoa</taxon>
        <taxon>Chordata</taxon>
        <taxon>Craniata</taxon>
        <taxon>Vertebrata</taxon>
        <taxon>Euteleostomi</taxon>
        <taxon>Actinopterygii</taxon>
        <taxon>Neopterygii</taxon>
        <taxon>Teleostei</taxon>
        <taxon>Neoteleostei</taxon>
        <taxon>Acanthomorphata</taxon>
        <taxon>Eupercaria</taxon>
        <taxon>Spariformes</taxon>
        <taxon>Sparidae</taxon>
        <taxon>Sparus</taxon>
    </lineage>
</organism>
<keyword evidence="2 5" id="KW-0863">Zinc-finger</keyword>
<dbReference type="SMART" id="SM00692">
    <property type="entry name" value="DM3"/>
    <property type="match status" value="1"/>
</dbReference>
<feature type="domain" description="THAP-type" evidence="7">
    <location>
        <begin position="1"/>
        <end position="76"/>
    </location>
</feature>
<keyword evidence="6" id="KW-1133">Transmembrane helix</keyword>
<reference evidence="9" key="3">
    <citation type="submission" date="2025-09" db="UniProtKB">
        <authorList>
            <consortium name="Ensembl"/>
        </authorList>
    </citation>
    <scope>IDENTIFICATION</scope>
</reference>
<reference evidence="9" key="2">
    <citation type="submission" date="2025-08" db="UniProtKB">
        <authorList>
            <consortium name="Ensembl"/>
        </authorList>
    </citation>
    <scope>IDENTIFICATION</scope>
</reference>
<keyword evidence="10" id="KW-1185">Reference proteome</keyword>
<name>A0A671YCQ3_SPAAU</name>
<dbReference type="InterPro" id="IPR036397">
    <property type="entry name" value="RNaseH_sf"/>
</dbReference>
<feature type="domain" description="Integrase catalytic" evidence="8">
    <location>
        <begin position="176"/>
        <end position="333"/>
    </location>
</feature>
<evidence type="ECO:0000256" key="1">
    <source>
        <dbReference type="ARBA" id="ARBA00022723"/>
    </source>
</evidence>
<dbReference type="SUPFAM" id="SSF57716">
    <property type="entry name" value="Glucocorticoid receptor-like (DNA-binding domain)"/>
    <property type="match status" value="1"/>
</dbReference>
<dbReference type="PROSITE" id="PS50994">
    <property type="entry name" value="INTEGRASE"/>
    <property type="match status" value="1"/>
</dbReference>
<evidence type="ECO:0000313" key="10">
    <source>
        <dbReference type="Proteomes" id="UP000472265"/>
    </source>
</evidence>
<dbReference type="PANTHER" id="PTHR46927:SF3">
    <property type="entry name" value="THAP-TYPE DOMAIN-CONTAINING PROTEIN"/>
    <property type="match status" value="1"/>
</dbReference>
<keyword evidence="3" id="KW-0862">Zinc</keyword>